<evidence type="ECO:0000313" key="2">
    <source>
        <dbReference type="Proteomes" id="UP001442494"/>
    </source>
</evidence>
<dbReference type="EMBL" id="JAMPKK010000085">
    <property type="protein sequence ID" value="MEP0867739.1"/>
    <property type="molecule type" value="Genomic_DNA"/>
</dbReference>
<accession>A0ABV0JWA5</accession>
<evidence type="ECO:0000313" key="1">
    <source>
        <dbReference type="EMBL" id="MEP0867739.1"/>
    </source>
</evidence>
<gene>
    <name evidence="1" type="ORF">NDI37_25165</name>
</gene>
<organism evidence="1 2">
    <name type="scientific">Funiculus sociatus GB2-A5</name>
    <dbReference type="NCBI Taxonomy" id="2933946"/>
    <lineage>
        <taxon>Bacteria</taxon>
        <taxon>Bacillati</taxon>
        <taxon>Cyanobacteriota</taxon>
        <taxon>Cyanophyceae</taxon>
        <taxon>Coleofasciculales</taxon>
        <taxon>Coleofasciculaceae</taxon>
        <taxon>Funiculus</taxon>
    </lineage>
</organism>
<comment type="caution">
    <text evidence="1">The sequence shown here is derived from an EMBL/GenBank/DDBJ whole genome shotgun (WGS) entry which is preliminary data.</text>
</comment>
<sequence>MPAQGKARSRVCLFMQYFNLKNLVINKTLDLIAIAPESVKFASPMPYPEVSLVRLCGDCCEIFPLVKKYPTTHPH</sequence>
<proteinExistence type="predicted"/>
<name>A0ABV0JWA5_9CYAN</name>
<dbReference type="Proteomes" id="UP001442494">
    <property type="component" value="Unassembled WGS sequence"/>
</dbReference>
<protein>
    <submittedName>
        <fullName evidence="1">Uncharacterized protein</fullName>
    </submittedName>
</protein>
<reference evidence="1 2" key="1">
    <citation type="submission" date="2022-04" db="EMBL/GenBank/DDBJ databases">
        <title>Positive selection, recombination, and allopatry shape intraspecific diversity of widespread and dominant cyanobacteria.</title>
        <authorList>
            <person name="Wei J."/>
            <person name="Shu W."/>
            <person name="Hu C."/>
        </authorList>
    </citation>
    <scope>NUCLEOTIDE SEQUENCE [LARGE SCALE GENOMIC DNA]</scope>
    <source>
        <strain evidence="1 2">GB2-A5</strain>
    </source>
</reference>
<keyword evidence="2" id="KW-1185">Reference proteome</keyword>